<dbReference type="SUPFAM" id="SSF53474">
    <property type="entry name" value="alpha/beta-Hydrolases"/>
    <property type="match status" value="1"/>
</dbReference>
<evidence type="ECO:0000313" key="2">
    <source>
        <dbReference type="EMBL" id="MBR7832412.1"/>
    </source>
</evidence>
<dbReference type="GO" id="GO:0016787">
    <property type="term" value="F:hydrolase activity"/>
    <property type="evidence" value="ECO:0007669"/>
    <property type="project" value="UniProtKB-KW"/>
</dbReference>
<dbReference type="RefSeq" id="WP_212526939.1">
    <property type="nucleotide sequence ID" value="NZ_JAGSOG010000010.1"/>
</dbReference>
<dbReference type="Proteomes" id="UP000675781">
    <property type="component" value="Unassembled WGS sequence"/>
</dbReference>
<evidence type="ECO:0000259" key="1">
    <source>
        <dbReference type="Pfam" id="PF00561"/>
    </source>
</evidence>
<dbReference type="InterPro" id="IPR000073">
    <property type="entry name" value="AB_hydrolase_1"/>
</dbReference>
<keyword evidence="3" id="KW-1185">Reference proteome</keyword>
<dbReference type="PRINTS" id="PR00111">
    <property type="entry name" value="ABHYDROLASE"/>
</dbReference>
<dbReference type="InterPro" id="IPR029058">
    <property type="entry name" value="AB_hydrolase_fold"/>
</dbReference>
<dbReference type="Pfam" id="PF00561">
    <property type="entry name" value="Abhydrolase_1"/>
    <property type="match status" value="1"/>
</dbReference>
<gene>
    <name evidence="2" type="ORF">KDL01_04035</name>
</gene>
<feature type="domain" description="AB hydrolase-1" evidence="1">
    <location>
        <begin position="25"/>
        <end position="276"/>
    </location>
</feature>
<keyword evidence="2" id="KW-0378">Hydrolase</keyword>
<proteinExistence type="predicted"/>
<dbReference type="EMBL" id="JAGSOG010000010">
    <property type="protein sequence ID" value="MBR7832412.1"/>
    <property type="molecule type" value="Genomic_DNA"/>
</dbReference>
<reference evidence="2" key="1">
    <citation type="submission" date="2021-04" db="EMBL/GenBank/DDBJ databases">
        <title>Genome based classification of Actinospica acidithermotolerans sp. nov., an actinobacterium isolated from an Indonesian hot spring.</title>
        <authorList>
            <person name="Kusuma A.B."/>
            <person name="Putra K.E."/>
            <person name="Nafisah S."/>
            <person name="Loh J."/>
            <person name="Nouioui I."/>
            <person name="Goodfellow M."/>
        </authorList>
    </citation>
    <scope>NUCLEOTIDE SEQUENCE</scope>
    <source>
        <strain evidence="2">CSCA 57</strain>
    </source>
</reference>
<sequence length="296" mass="32431">MERTVFARDGRRLRVLTVGPRGGAPVFFLHGTPGSRLGPHPLPMRLHHLGVRLIAYDRPGYGGSDRLPGRQVRHVAADVETIADELGLDRFGVVGRSGGGPHALACAALLPRRVRRAAALVCLAPFRGEGLDWYEGMTGSNVREYLVAERGVGRLAPDLEARAEQIRRDPGRMLRNLGPELDQADWRVVADTSIRAGLKRAFAEAVRTSGGGWVDDVRSFTLDWGFDPERIRVPIYLWHGAQDRFSPVGHTRWLATRIPGATLEIAPLAAHFSAMEVLVDVLRWIDGRAEPAASAA</sequence>
<organism evidence="2 3">
    <name type="scientific">Actinospica durhamensis</name>
    <dbReference type="NCBI Taxonomy" id="1508375"/>
    <lineage>
        <taxon>Bacteria</taxon>
        <taxon>Bacillati</taxon>
        <taxon>Actinomycetota</taxon>
        <taxon>Actinomycetes</taxon>
        <taxon>Catenulisporales</taxon>
        <taxon>Actinospicaceae</taxon>
        <taxon>Actinospica</taxon>
    </lineage>
</organism>
<name>A0A941EJ02_9ACTN</name>
<dbReference type="PANTHER" id="PTHR43433:SF10">
    <property type="entry name" value="AB HYDROLASE-1 DOMAIN-CONTAINING PROTEIN"/>
    <property type="match status" value="1"/>
</dbReference>
<accession>A0A941EJ02</accession>
<comment type="caution">
    <text evidence="2">The sequence shown here is derived from an EMBL/GenBank/DDBJ whole genome shotgun (WGS) entry which is preliminary data.</text>
</comment>
<dbReference type="Gene3D" id="3.40.50.1820">
    <property type="entry name" value="alpha/beta hydrolase"/>
    <property type="match status" value="1"/>
</dbReference>
<dbReference type="PANTHER" id="PTHR43433">
    <property type="entry name" value="HYDROLASE, ALPHA/BETA FOLD FAMILY PROTEIN"/>
    <property type="match status" value="1"/>
</dbReference>
<dbReference type="AlphaFoldDB" id="A0A941EJ02"/>
<protein>
    <submittedName>
        <fullName evidence="2">Alpha/beta fold hydrolase</fullName>
    </submittedName>
</protein>
<evidence type="ECO:0000313" key="3">
    <source>
        <dbReference type="Proteomes" id="UP000675781"/>
    </source>
</evidence>
<dbReference type="InterPro" id="IPR050471">
    <property type="entry name" value="AB_hydrolase"/>
</dbReference>